<organism evidence="6">
    <name type="scientific">marine sediment metagenome</name>
    <dbReference type="NCBI Taxonomy" id="412755"/>
    <lineage>
        <taxon>unclassified sequences</taxon>
        <taxon>metagenomes</taxon>
        <taxon>ecological metagenomes</taxon>
    </lineage>
</organism>
<evidence type="ECO:0000256" key="4">
    <source>
        <dbReference type="ARBA" id="ARBA00022840"/>
    </source>
</evidence>
<keyword evidence="1" id="KW-0547">Nucleotide-binding</keyword>
<comment type="caution">
    <text evidence="6">The sequence shown here is derived from an EMBL/GenBank/DDBJ whole genome shotgun (WGS) entry which is preliminary data.</text>
</comment>
<dbReference type="Pfam" id="PF13361">
    <property type="entry name" value="UvrD_C"/>
    <property type="match status" value="1"/>
</dbReference>
<keyword evidence="2" id="KW-0378">Hydrolase</keyword>
<dbReference type="PANTHER" id="PTHR11070:SF2">
    <property type="entry name" value="ATP-DEPENDENT DNA HELICASE SRS2"/>
    <property type="match status" value="1"/>
</dbReference>
<dbReference type="GO" id="GO:0003677">
    <property type="term" value="F:DNA binding"/>
    <property type="evidence" value="ECO:0007669"/>
    <property type="project" value="InterPro"/>
</dbReference>
<dbReference type="InterPro" id="IPR000212">
    <property type="entry name" value="DNA_helicase_UvrD/REP"/>
</dbReference>
<dbReference type="EMBL" id="BARU01013038">
    <property type="protein sequence ID" value="GAH32578.1"/>
    <property type="molecule type" value="Genomic_DNA"/>
</dbReference>
<dbReference type="InterPro" id="IPR027417">
    <property type="entry name" value="P-loop_NTPase"/>
</dbReference>
<dbReference type="AlphaFoldDB" id="X1GHT7"/>
<dbReference type="SUPFAM" id="SSF52540">
    <property type="entry name" value="P-loop containing nucleoside triphosphate hydrolases"/>
    <property type="match status" value="1"/>
</dbReference>
<dbReference type="GO" id="GO:0000725">
    <property type="term" value="P:recombinational repair"/>
    <property type="evidence" value="ECO:0007669"/>
    <property type="project" value="TreeGrafter"/>
</dbReference>
<dbReference type="CDD" id="cd18807">
    <property type="entry name" value="SF1_C_UvrD"/>
    <property type="match status" value="1"/>
</dbReference>
<evidence type="ECO:0000313" key="6">
    <source>
        <dbReference type="EMBL" id="GAH32578.1"/>
    </source>
</evidence>
<feature type="domain" description="UvrD-like helicase C-terminal" evidence="5">
    <location>
        <begin position="26"/>
        <end position="113"/>
    </location>
</feature>
<dbReference type="GO" id="GO:0005524">
    <property type="term" value="F:ATP binding"/>
    <property type="evidence" value="ECO:0007669"/>
    <property type="project" value="UniProtKB-KW"/>
</dbReference>
<name>X1GHT7_9ZZZZ</name>
<proteinExistence type="predicted"/>
<keyword evidence="4" id="KW-0067">ATP-binding</keyword>
<evidence type="ECO:0000256" key="1">
    <source>
        <dbReference type="ARBA" id="ARBA00022741"/>
    </source>
</evidence>
<keyword evidence="3" id="KW-0347">Helicase</keyword>
<protein>
    <recommendedName>
        <fullName evidence="5">UvrD-like helicase C-terminal domain-containing protein</fullName>
    </recommendedName>
</protein>
<feature type="non-terminal residue" evidence="6">
    <location>
        <position position="1"/>
    </location>
</feature>
<sequence>ALAMDIEEEELQQPHWLPLIQGAASCTDLSEFLTIISLGKDADFYDPRVEGVTLMTLHASKGLEWKVVFVVGCEEGLIPYNEYNRKADLNEERRLLYVGMTRAKQSLFISYAESRKIKGKRAKRYPSPFLADIPSNIKNIKAPFSSRKTRKKANGLQLELFK</sequence>
<dbReference type="Gene3D" id="3.40.50.300">
    <property type="entry name" value="P-loop containing nucleotide triphosphate hydrolases"/>
    <property type="match status" value="1"/>
</dbReference>
<accession>X1GHT7</accession>
<dbReference type="GO" id="GO:0043138">
    <property type="term" value="F:3'-5' DNA helicase activity"/>
    <property type="evidence" value="ECO:0007669"/>
    <property type="project" value="TreeGrafter"/>
</dbReference>
<dbReference type="GO" id="GO:0016787">
    <property type="term" value="F:hydrolase activity"/>
    <property type="evidence" value="ECO:0007669"/>
    <property type="project" value="UniProtKB-KW"/>
</dbReference>
<evidence type="ECO:0000256" key="3">
    <source>
        <dbReference type="ARBA" id="ARBA00022806"/>
    </source>
</evidence>
<dbReference type="InterPro" id="IPR014017">
    <property type="entry name" value="DNA_helicase_UvrD-like_C"/>
</dbReference>
<gene>
    <name evidence="6" type="ORF">S03H2_23761</name>
</gene>
<evidence type="ECO:0000256" key="2">
    <source>
        <dbReference type="ARBA" id="ARBA00022801"/>
    </source>
</evidence>
<evidence type="ECO:0000259" key="5">
    <source>
        <dbReference type="Pfam" id="PF13361"/>
    </source>
</evidence>
<dbReference type="PANTHER" id="PTHR11070">
    <property type="entry name" value="UVRD / RECB / PCRA DNA HELICASE FAMILY MEMBER"/>
    <property type="match status" value="1"/>
</dbReference>
<reference evidence="6" key="1">
    <citation type="journal article" date="2014" name="Front. Microbiol.">
        <title>High frequency of phylogenetically diverse reductive dehalogenase-homologous genes in deep subseafloor sedimentary metagenomes.</title>
        <authorList>
            <person name="Kawai M."/>
            <person name="Futagami T."/>
            <person name="Toyoda A."/>
            <person name="Takaki Y."/>
            <person name="Nishi S."/>
            <person name="Hori S."/>
            <person name="Arai W."/>
            <person name="Tsubouchi T."/>
            <person name="Morono Y."/>
            <person name="Uchiyama I."/>
            <person name="Ito T."/>
            <person name="Fujiyama A."/>
            <person name="Inagaki F."/>
            <person name="Takami H."/>
        </authorList>
    </citation>
    <scope>NUCLEOTIDE SEQUENCE</scope>
    <source>
        <strain evidence="6">Expedition CK06-06</strain>
    </source>
</reference>